<feature type="transmembrane region" description="Helical" evidence="6">
    <location>
        <begin position="232"/>
        <end position="255"/>
    </location>
</feature>
<feature type="transmembrane region" description="Helical" evidence="6">
    <location>
        <begin position="72"/>
        <end position="91"/>
    </location>
</feature>
<dbReference type="PANTHER" id="PTHR43701">
    <property type="entry name" value="MEMBRANE TRANSPORTER PROTEIN MJ0441-RELATED"/>
    <property type="match status" value="1"/>
</dbReference>
<keyword evidence="8" id="KW-1185">Reference proteome</keyword>
<keyword evidence="5 6" id="KW-0472">Membrane</keyword>
<comment type="subcellular location">
    <subcellularLocation>
        <location evidence="6">Cell membrane</location>
        <topology evidence="6">Multi-pass membrane protein</topology>
    </subcellularLocation>
    <subcellularLocation>
        <location evidence="1">Membrane</location>
        <topology evidence="1">Multi-pass membrane protein</topology>
    </subcellularLocation>
</comment>
<name>A0A4R2QGU6_9PSEU</name>
<dbReference type="InterPro" id="IPR051598">
    <property type="entry name" value="TSUP/Inactive_protease-like"/>
</dbReference>
<evidence type="ECO:0000256" key="4">
    <source>
        <dbReference type="ARBA" id="ARBA00022989"/>
    </source>
</evidence>
<proteinExistence type="inferred from homology"/>
<evidence type="ECO:0000313" key="7">
    <source>
        <dbReference type="EMBL" id="TCP48453.1"/>
    </source>
</evidence>
<dbReference type="PANTHER" id="PTHR43701:SF12">
    <property type="entry name" value="MEMBRANE TRANSPORTER PROTEIN YTNM-RELATED"/>
    <property type="match status" value="1"/>
</dbReference>
<accession>A0A4R2QGU6</accession>
<feature type="transmembrane region" description="Helical" evidence="6">
    <location>
        <begin position="202"/>
        <end position="225"/>
    </location>
</feature>
<dbReference type="Proteomes" id="UP000294911">
    <property type="component" value="Unassembled WGS sequence"/>
</dbReference>
<dbReference type="Pfam" id="PF01925">
    <property type="entry name" value="TauE"/>
    <property type="match status" value="1"/>
</dbReference>
<sequence length="300" mass="30957">MQLLLIYALVGAAAQLVDGTLGMAYGVTSTTLLLAAGTTPAIASASVHFAEVGTTLVSGIAHWKFQNVDWRVVVRIAGPGALGAIFGAYVLSSLSTEFAEPWMAGLLLVLGLYVIIRFSFLNVAEKLRKPRPGMRFLGPLGLVAGFVDATGGGGWGPVATTTLLSSGRLEPRKVIGSVDTSEFVVALAASIGFLFALGGQELSWTTIAGLLIGGAIMAPFAAWLVRIMPARILGAAAGGLIVLTNSNTLLSAWNVDTATTITVLVVILAGWATALTIAIRALLAERRTARATAAEPVETG</sequence>
<keyword evidence="6" id="KW-1003">Cell membrane</keyword>
<evidence type="ECO:0000256" key="5">
    <source>
        <dbReference type="ARBA" id="ARBA00023136"/>
    </source>
</evidence>
<gene>
    <name evidence="7" type="ORF">EV191_11010</name>
</gene>
<keyword evidence="4 6" id="KW-1133">Transmembrane helix</keyword>
<dbReference type="EMBL" id="SLXQ01000010">
    <property type="protein sequence ID" value="TCP48453.1"/>
    <property type="molecule type" value="Genomic_DNA"/>
</dbReference>
<feature type="transmembrane region" description="Helical" evidence="6">
    <location>
        <begin position="32"/>
        <end position="60"/>
    </location>
</feature>
<reference evidence="7 8" key="1">
    <citation type="submission" date="2019-03" db="EMBL/GenBank/DDBJ databases">
        <title>Genomic Encyclopedia of Type Strains, Phase IV (KMG-IV): sequencing the most valuable type-strain genomes for metagenomic binning, comparative biology and taxonomic classification.</title>
        <authorList>
            <person name="Goeker M."/>
        </authorList>
    </citation>
    <scope>NUCLEOTIDE SEQUENCE [LARGE SCALE GENOMIC DNA]</scope>
    <source>
        <strain evidence="7 8">DSM 45765</strain>
    </source>
</reference>
<dbReference type="AlphaFoldDB" id="A0A4R2QGU6"/>
<organism evidence="7 8">
    <name type="scientific">Tamaricihabitans halophyticus</name>
    <dbReference type="NCBI Taxonomy" id="1262583"/>
    <lineage>
        <taxon>Bacteria</taxon>
        <taxon>Bacillati</taxon>
        <taxon>Actinomycetota</taxon>
        <taxon>Actinomycetes</taxon>
        <taxon>Pseudonocardiales</taxon>
        <taxon>Pseudonocardiaceae</taxon>
        <taxon>Tamaricihabitans</taxon>
    </lineage>
</organism>
<comment type="caution">
    <text evidence="7">The sequence shown here is derived from an EMBL/GenBank/DDBJ whole genome shotgun (WGS) entry which is preliminary data.</text>
</comment>
<keyword evidence="3 6" id="KW-0812">Transmembrane</keyword>
<evidence type="ECO:0000256" key="3">
    <source>
        <dbReference type="ARBA" id="ARBA00022692"/>
    </source>
</evidence>
<evidence type="ECO:0000256" key="1">
    <source>
        <dbReference type="ARBA" id="ARBA00004141"/>
    </source>
</evidence>
<evidence type="ECO:0000256" key="6">
    <source>
        <dbReference type="RuleBase" id="RU363041"/>
    </source>
</evidence>
<comment type="similarity">
    <text evidence="2 6">Belongs to the 4-toluene sulfonate uptake permease (TSUP) (TC 2.A.102) family.</text>
</comment>
<feature type="transmembrane region" description="Helical" evidence="6">
    <location>
        <begin position="261"/>
        <end position="283"/>
    </location>
</feature>
<dbReference type="InterPro" id="IPR002781">
    <property type="entry name" value="TM_pro_TauE-like"/>
</dbReference>
<protein>
    <recommendedName>
        <fullName evidence="6">Probable membrane transporter protein</fullName>
    </recommendedName>
</protein>
<dbReference type="OrthoDB" id="45564at2"/>
<evidence type="ECO:0000313" key="8">
    <source>
        <dbReference type="Proteomes" id="UP000294911"/>
    </source>
</evidence>
<dbReference type="RefSeq" id="WP_132878740.1">
    <property type="nucleotide sequence ID" value="NZ_SLXQ01000010.1"/>
</dbReference>
<dbReference type="GO" id="GO:0005886">
    <property type="term" value="C:plasma membrane"/>
    <property type="evidence" value="ECO:0007669"/>
    <property type="project" value="UniProtKB-SubCell"/>
</dbReference>
<feature type="transmembrane region" description="Helical" evidence="6">
    <location>
        <begin position="103"/>
        <end position="124"/>
    </location>
</feature>
<evidence type="ECO:0000256" key="2">
    <source>
        <dbReference type="ARBA" id="ARBA00009142"/>
    </source>
</evidence>